<gene>
    <name evidence="5" type="primary">eutC</name>
    <name evidence="6" type="ORF">A9404_04995</name>
</gene>
<dbReference type="PANTHER" id="PTHR39330">
    <property type="entry name" value="ETHANOLAMINE AMMONIA-LYASE LIGHT CHAIN"/>
    <property type="match status" value="1"/>
</dbReference>
<name>A0A191ZG38_9GAMM</name>
<dbReference type="GO" id="GO:0046336">
    <property type="term" value="P:ethanolamine catabolic process"/>
    <property type="evidence" value="ECO:0007669"/>
    <property type="project" value="UniProtKB-UniRule"/>
</dbReference>
<dbReference type="Pfam" id="PF05985">
    <property type="entry name" value="EutC"/>
    <property type="match status" value="1"/>
</dbReference>
<dbReference type="Gene3D" id="1.10.30.40">
    <property type="entry name" value="Ethanolamine ammonia-lyase light chain (EutC), N-terminal domain"/>
    <property type="match status" value="1"/>
</dbReference>
<evidence type="ECO:0000256" key="2">
    <source>
        <dbReference type="ARBA" id="ARBA00023239"/>
    </source>
</evidence>
<accession>A0A191ZG38</accession>
<dbReference type="EMBL" id="CP016027">
    <property type="protein sequence ID" value="ANJ66817.1"/>
    <property type="molecule type" value="Genomic_DNA"/>
</dbReference>
<evidence type="ECO:0000313" key="7">
    <source>
        <dbReference type="Proteomes" id="UP000078596"/>
    </source>
</evidence>
<dbReference type="PANTHER" id="PTHR39330:SF1">
    <property type="entry name" value="ETHANOLAMINE AMMONIA-LYASE SMALL SUBUNIT"/>
    <property type="match status" value="1"/>
</dbReference>
<dbReference type="NCBIfam" id="NF003971">
    <property type="entry name" value="PRK05465.1"/>
    <property type="match status" value="1"/>
</dbReference>
<comment type="similarity">
    <text evidence="5">Belongs to the EutC family.</text>
</comment>
<dbReference type="UniPathway" id="UPA00560"/>
<sequence length="266" mass="28772">MSQLEPRTPSDELGQESPLIQENPWADLRRFTQARLALGRVGASLPTDEVLRFGLAHAMARDAVHLPLDTDTLATALTGEGFRVLHAHSAAPDRAAYLLRPDWGRRLADESRQALEREKTASSELVVVIADGLSAIAVERHAVAVMKQLRAQIDTDWCQTPVVLATQARVAIGDDIGEVFGAQLVIVLIGERPGLTAPDSLGAYLTYQPRRGRMNSERNCVSNIHAAGTSYALGAHKIGYLAREALRLKLTGVALKDDSDTALITA</sequence>
<organism evidence="6 7">
    <name type="scientific">Halothiobacillus diazotrophicus</name>
    <dbReference type="NCBI Taxonomy" id="1860122"/>
    <lineage>
        <taxon>Bacteria</taxon>
        <taxon>Pseudomonadati</taxon>
        <taxon>Pseudomonadota</taxon>
        <taxon>Gammaproteobacteria</taxon>
        <taxon>Chromatiales</taxon>
        <taxon>Halothiobacillaceae</taxon>
        <taxon>Halothiobacillus</taxon>
    </lineage>
</organism>
<dbReference type="GO" id="GO:0031419">
    <property type="term" value="F:cobalamin binding"/>
    <property type="evidence" value="ECO:0007669"/>
    <property type="project" value="UniProtKB-UniRule"/>
</dbReference>
<evidence type="ECO:0000256" key="3">
    <source>
        <dbReference type="ARBA" id="ARBA00023285"/>
    </source>
</evidence>
<comment type="cofactor">
    <cofactor evidence="5">
        <name>adenosylcob(III)alamin</name>
        <dbReference type="ChEBI" id="CHEBI:18408"/>
    </cofactor>
    <text evidence="5">Binds between the large and small subunits.</text>
</comment>
<dbReference type="GO" id="GO:0031471">
    <property type="term" value="C:ethanolamine degradation polyhedral organelle"/>
    <property type="evidence" value="ECO:0007669"/>
    <property type="project" value="UniProtKB-UniRule"/>
</dbReference>
<feature type="binding site" evidence="5">
    <location>
        <position position="220"/>
    </location>
    <ligand>
        <name>adenosylcob(III)alamin</name>
        <dbReference type="ChEBI" id="CHEBI:18408"/>
    </ligand>
</feature>
<keyword evidence="7" id="KW-1185">Reference proteome</keyword>
<dbReference type="AlphaFoldDB" id="A0A191ZG38"/>
<dbReference type="KEGG" id="haz:A9404_04995"/>
<dbReference type="Gene3D" id="3.40.50.11240">
    <property type="entry name" value="Ethanolamine ammonia-lyase light chain (EutC)"/>
    <property type="match status" value="1"/>
</dbReference>
<dbReference type="OrthoDB" id="114248at2"/>
<dbReference type="EC" id="4.3.1.7" evidence="5"/>
<keyword evidence="4 5" id="KW-1283">Bacterial microcompartment</keyword>
<dbReference type="PIRSF" id="PIRSF018982">
    <property type="entry name" value="EutC"/>
    <property type="match status" value="1"/>
</dbReference>
<keyword evidence="3 5" id="KW-0170">Cobalt</keyword>
<dbReference type="GO" id="GO:0009350">
    <property type="term" value="C:ethanolamine ammonia-lyase complex"/>
    <property type="evidence" value="ECO:0007669"/>
    <property type="project" value="UniProtKB-UniRule"/>
</dbReference>
<dbReference type="STRING" id="1860122.A9404_04995"/>
<dbReference type="InterPro" id="IPR042255">
    <property type="entry name" value="EutC_N"/>
</dbReference>
<comment type="subcellular location">
    <subcellularLocation>
        <location evidence="5">Bacterial microcompartment</location>
    </subcellularLocation>
</comment>
<proteinExistence type="inferred from homology"/>
<dbReference type="RefSeq" id="WP_066099179.1">
    <property type="nucleotide sequence ID" value="NZ_CP016027.1"/>
</dbReference>
<comment type="function">
    <text evidence="5">Catalyzes the deamination of various vicinal amino-alcohols to oxo compounds. Allows this organism to utilize ethanolamine as the sole source of nitrogen and carbon in the presence of external vitamin B12.</text>
</comment>
<dbReference type="InterPro" id="IPR042251">
    <property type="entry name" value="EutC_C"/>
</dbReference>
<dbReference type="GO" id="GO:0008851">
    <property type="term" value="F:ethanolamine ammonia-lyase activity"/>
    <property type="evidence" value="ECO:0007669"/>
    <property type="project" value="UniProtKB-UniRule"/>
</dbReference>
<dbReference type="GO" id="GO:0006520">
    <property type="term" value="P:amino acid metabolic process"/>
    <property type="evidence" value="ECO:0007669"/>
    <property type="project" value="InterPro"/>
</dbReference>
<feature type="binding site" evidence="5">
    <location>
        <position position="170"/>
    </location>
    <ligand>
        <name>adenosylcob(III)alamin</name>
        <dbReference type="ChEBI" id="CHEBI:18408"/>
    </ligand>
</feature>
<evidence type="ECO:0000256" key="4">
    <source>
        <dbReference type="ARBA" id="ARBA00024446"/>
    </source>
</evidence>
<comment type="catalytic activity">
    <reaction evidence="5">
        <text>ethanolamine = acetaldehyde + NH4(+)</text>
        <dbReference type="Rhea" id="RHEA:15313"/>
        <dbReference type="ChEBI" id="CHEBI:15343"/>
        <dbReference type="ChEBI" id="CHEBI:28938"/>
        <dbReference type="ChEBI" id="CHEBI:57603"/>
        <dbReference type="EC" id="4.3.1.7"/>
    </reaction>
</comment>
<dbReference type="InterPro" id="IPR009246">
    <property type="entry name" value="EutC"/>
</dbReference>
<feature type="binding site" evidence="5">
    <location>
        <position position="191"/>
    </location>
    <ligand>
        <name>adenosylcob(III)alamin</name>
        <dbReference type="ChEBI" id="CHEBI:18408"/>
    </ligand>
</feature>
<dbReference type="Proteomes" id="UP000078596">
    <property type="component" value="Chromosome"/>
</dbReference>
<keyword evidence="2 5" id="KW-0456">Lyase</keyword>
<keyword evidence="1 5" id="KW-0846">Cobalamin</keyword>
<dbReference type="HAMAP" id="MF_00601">
    <property type="entry name" value="EutC"/>
    <property type="match status" value="1"/>
</dbReference>
<reference evidence="6 7" key="1">
    <citation type="submission" date="2016-06" db="EMBL/GenBank/DDBJ databases">
        <title>Insight into the functional genes involving in sulfur oxidation in Pearl River water.</title>
        <authorList>
            <person name="Luo J."/>
            <person name="Tan X."/>
            <person name="Lin W."/>
        </authorList>
    </citation>
    <scope>NUCLEOTIDE SEQUENCE [LARGE SCALE GENOMIC DNA]</scope>
    <source>
        <strain evidence="6 7">LS2</strain>
    </source>
</reference>
<comment type="subunit">
    <text evidence="5">The basic unit is a heterodimer which dimerizes to form tetramers. The heterotetramers trimerize; 6 large subunits form a core ring with 6 small subunits projecting outwards.</text>
</comment>
<evidence type="ECO:0000256" key="5">
    <source>
        <dbReference type="HAMAP-Rule" id="MF_00601"/>
    </source>
</evidence>
<evidence type="ECO:0000256" key="1">
    <source>
        <dbReference type="ARBA" id="ARBA00022628"/>
    </source>
</evidence>
<protein>
    <recommendedName>
        <fullName evidence="5">Ethanolamine ammonia-lyase small subunit</fullName>
        <shortName evidence="5">EAL small subunit</shortName>
        <ecNumber evidence="5">4.3.1.7</ecNumber>
    </recommendedName>
</protein>
<evidence type="ECO:0000313" key="6">
    <source>
        <dbReference type="EMBL" id="ANJ66817.1"/>
    </source>
</evidence>
<comment type="pathway">
    <text evidence="5">Amine and polyamine degradation; ethanolamine degradation.</text>
</comment>